<dbReference type="GO" id="GO:0042742">
    <property type="term" value="P:defense response to bacterium"/>
    <property type="evidence" value="ECO:0007669"/>
    <property type="project" value="UniProtKB-KW"/>
</dbReference>
<feature type="domain" description="DUF11" evidence="13">
    <location>
        <begin position="249"/>
        <end position="330"/>
    </location>
</feature>
<keyword evidence="5" id="KW-0964">Secreted</keyword>
<keyword evidence="12" id="KW-0732">Signal</keyword>
<keyword evidence="8" id="KW-0378">Hydrolase</keyword>
<feature type="signal peptide" evidence="12">
    <location>
        <begin position="1"/>
        <end position="26"/>
    </location>
</feature>
<dbReference type="EMBL" id="VCKY01000011">
    <property type="protein sequence ID" value="TMR24269.1"/>
    <property type="molecule type" value="Genomic_DNA"/>
</dbReference>
<protein>
    <recommendedName>
        <fullName evidence="4">lysozyme</fullName>
        <ecNumber evidence="4">3.2.1.17</ecNumber>
    </recommendedName>
</protein>
<keyword evidence="6" id="KW-0929">Antimicrobial</keyword>
<evidence type="ECO:0000256" key="3">
    <source>
        <dbReference type="ARBA" id="ARBA00010646"/>
    </source>
</evidence>
<dbReference type="Gene3D" id="3.20.20.80">
    <property type="entry name" value="Glycosidases"/>
    <property type="match status" value="1"/>
</dbReference>
<evidence type="ECO:0000256" key="5">
    <source>
        <dbReference type="ARBA" id="ARBA00022525"/>
    </source>
</evidence>
<evidence type="ECO:0000256" key="9">
    <source>
        <dbReference type="ARBA" id="ARBA00023157"/>
    </source>
</evidence>
<keyword evidence="9" id="KW-1015">Disulfide bond</keyword>
<dbReference type="SMART" id="SM00641">
    <property type="entry name" value="Glyco_25"/>
    <property type="match status" value="1"/>
</dbReference>
<name>A0A5S4FUB3_9ACTN</name>
<dbReference type="GO" id="GO:0016998">
    <property type="term" value="P:cell wall macromolecule catabolic process"/>
    <property type="evidence" value="ECO:0007669"/>
    <property type="project" value="InterPro"/>
</dbReference>
<accession>A0A5S4FUB3</accession>
<dbReference type="InterPro" id="IPR001434">
    <property type="entry name" value="OmcB-like_DUF11"/>
</dbReference>
<dbReference type="Pfam" id="PF01345">
    <property type="entry name" value="DUF11"/>
    <property type="match status" value="1"/>
</dbReference>
<organism evidence="14 15">
    <name type="scientific">Nonomuraea turkmeniaca</name>
    <dbReference type="NCBI Taxonomy" id="103838"/>
    <lineage>
        <taxon>Bacteria</taxon>
        <taxon>Bacillati</taxon>
        <taxon>Actinomycetota</taxon>
        <taxon>Actinomycetes</taxon>
        <taxon>Streptosporangiales</taxon>
        <taxon>Streptosporangiaceae</taxon>
        <taxon>Nonomuraea</taxon>
    </lineage>
</organism>
<comment type="subcellular location">
    <subcellularLocation>
        <location evidence="2">Secreted</location>
    </subcellularLocation>
</comment>
<dbReference type="FunFam" id="3.20.20.80:FF:000060">
    <property type="entry name" value="Lysozyme M1"/>
    <property type="match status" value="1"/>
</dbReference>
<evidence type="ECO:0000256" key="12">
    <source>
        <dbReference type="SAM" id="SignalP"/>
    </source>
</evidence>
<evidence type="ECO:0000256" key="6">
    <source>
        <dbReference type="ARBA" id="ARBA00022529"/>
    </source>
</evidence>
<comment type="function">
    <text evidence="11">This enzyme has both lysozyme (acetylmuramidase) and diacetylmuramidase activities.</text>
</comment>
<evidence type="ECO:0000256" key="2">
    <source>
        <dbReference type="ARBA" id="ARBA00004613"/>
    </source>
</evidence>
<dbReference type="GO" id="GO:0005576">
    <property type="term" value="C:extracellular region"/>
    <property type="evidence" value="ECO:0007669"/>
    <property type="project" value="UniProtKB-SubCell"/>
</dbReference>
<sequence length="339" mass="36306">MISGVKRLWLFAVIAALGMGGGVAEAADGVPGVDVSNWTGDIDWASVASGGGKFAFVHATEGTNYRNPRFDPQFGGAASAGLVRGAYHFAQPHESDGATQAEYFLQNGGSWIADGQTLQGVLDIEDNPYKDRNGKNNCYDLSTEDMVTWLQDFTKRYRARTGRHAIIYTTTSWWQTCTGNSTKFRSNPLWLARWGTDPGELPKSWKKHTFWQSADKGPLVGGGNSFNGSESQLKAMANPPAEVSVTGVAKSRRTYTVTVANTGPHPVTNVKLSGRAFGGQSVVRAPGCTYSGTAVRCAIAELPRGKKVTFTFTTKPRKSKGTVGINVTVGSVKLTLKAG</sequence>
<proteinExistence type="inferred from homology"/>
<dbReference type="CDD" id="cd06412">
    <property type="entry name" value="GH25_CH-type"/>
    <property type="match status" value="1"/>
</dbReference>
<comment type="similarity">
    <text evidence="3">Belongs to the glycosyl hydrolase 25 family.</text>
</comment>
<evidence type="ECO:0000313" key="15">
    <source>
        <dbReference type="Proteomes" id="UP000309128"/>
    </source>
</evidence>
<reference evidence="14 15" key="1">
    <citation type="submission" date="2019-05" db="EMBL/GenBank/DDBJ databases">
        <title>Draft genome sequence of Nonomuraea turkmeniaca DSM 43926.</title>
        <authorList>
            <person name="Saricaoglu S."/>
            <person name="Isik K."/>
        </authorList>
    </citation>
    <scope>NUCLEOTIDE SEQUENCE [LARGE SCALE GENOMIC DNA]</scope>
    <source>
        <strain evidence="14 15">DSM 43926</strain>
    </source>
</reference>
<dbReference type="GO" id="GO:0003796">
    <property type="term" value="F:lysozyme activity"/>
    <property type="evidence" value="ECO:0007669"/>
    <property type="project" value="UniProtKB-EC"/>
</dbReference>
<dbReference type="SUPFAM" id="SSF51445">
    <property type="entry name" value="(Trans)glycosidases"/>
    <property type="match status" value="1"/>
</dbReference>
<evidence type="ECO:0000256" key="4">
    <source>
        <dbReference type="ARBA" id="ARBA00012732"/>
    </source>
</evidence>
<evidence type="ECO:0000256" key="7">
    <source>
        <dbReference type="ARBA" id="ARBA00022638"/>
    </source>
</evidence>
<keyword evidence="10" id="KW-0326">Glycosidase</keyword>
<evidence type="ECO:0000256" key="10">
    <source>
        <dbReference type="ARBA" id="ARBA00023295"/>
    </source>
</evidence>
<dbReference type="InterPro" id="IPR017853">
    <property type="entry name" value="GH"/>
</dbReference>
<dbReference type="GO" id="GO:0016052">
    <property type="term" value="P:carbohydrate catabolic process"/>
    <property type="evidence" value="ECO:0007669"/>
    <property type="project" value="TreeGrafter"/>
</dbReference>
<dbReference type="Pfam" id="PF01183">
    <property type="entry name" value="Glyco_hydro_25"/>
    <property type="match status" value="1"/>
</dbReference>
<dbReference type="PANTHER" id="PTHR34135:SF2">
    <property type="entry name" value="LYSOZYME"/>
    <property type="match status" value="1"/>
</dbReference>
<dbReference type="InterPro" id="IPR018077">
    <property type="entry name" value="Glyco_hydro_fam25_subgr"/>
</dbReference>
<dbReference type="InterPro" id="IPR002053">
    <property type="entry name" value="Glyco_hydro_25"/>
</dbReference>
<evidence type="ECO:0000256" key="1">
    <source>
        <dbReference type="ARBA" id="ARBA00000632"/>
    </source>
</evidence>
<dbReference type="Proteomes" id="UP000309128">
    <property type="component" value="Unassembled WGS sequence"/>
</dbReference>
<keyword evidence="15" id="KW-1185">Reference proteome</keyword>
<feature type="chain" id="PRO_5024426403" description="lysozyme" evidence="12">
    <location>
        <begin position="27"/>
        <end position="339"/>
    </location>
</feature>
<dbReference type="EC" id="3.2.1.17" evidence="4"/>
<dbReference type="PANTHER" id="PTHR34135">
    <property type="entry name" value="LYSOZYME"/>
    <property type="match status" value="1"/>
</dbReference>
<evidence type="ECO:0000256" key="11">
    <source>
        <dbReference type="ARBA" id="ARBA00055588"/>
    </source>
</evidence>
<dbReference type="GO" id="GO:0031640">
    <property type="term" value="P:killing of cells of another organism"/>
    <property type="evidence" value="ECO:0007669"/>
    <property type="project" value="UniProtKB-KW"/>
</dbReference>
<comment type="caution">
    <text evidence="14">The sequence shown here is derived from an EMBL/GenBank/DDBJ whole genome shotgun (WGS) entry which is preliminary data.</text>
</comment>
<dbReference type="PROSITE" id="PS51904">
    <property type="entry name" value="GLYCOSYL_HYDROL_F25_2"/>
    <property type="match status" value="1"/>
</dbReference>
<comment type="catalytic activity">
    <reaction evidence="1">
        <text>Hydrolysis of (1-&gt;4)-beta-linkages between N-acetylmuramic acid and N-acetyl-D-glucosamine residues in a peptidoglycan and between N-acetyl-D-glucosamine residues in chitodextrins.</text>
        <dbReference type="EC" id="3.2.1.17"/>
    </reaction>
</comment>
<dbReference type="GO" id="GO:0009253">
    <property type="term" value="P:peptidoglycan catabolic process"/>
    <property type="evidence" value="ECO:0007669"/>
    <property type="project" value="InterPro"/>
</dbReference>
<dbReference type="OrthoDB" id="287365at2"/>
<keyword evidence="7" id="KW-0081">Bacteriolytic enzyme</keyword>
<dbReference type="AlphaFoldDB" id="A0A5S4FUB3"/>
<evidence type="ECO:0000256" key="8">
    <source>
        <dbReference type="ARBA" id="ARBA00022801"/>
    </source>
</evidence>
<evidence type="ECO:0000313" key="14">
    <source>
        <dbReference type="EMBL" id="TMR24269.1"/>
    </source>
</evidence>
<evidence type="ECO:0000259" key="13">
    <source>
        <dbReference type="Pfam" id="PF01345"/>
    </source>
</evidence>
<gene>
    <name evidence="14" type="ORF">ETD86_04995</name>
</gene>